<organism evidence="2 3">
    <name type="scientific">Lipomyces starkeyi NRRL Y-11557</name>
    <dbReference type="NCBI Taxonomy" id="675824"/>
    <lineage>
        <taxon>Eukaryota</taxon>
        <taxon>Fungi</taxon>
        <taxon>Dikarya</taxon>
        <taxon>Ascomycota</taxon>
        <taxon>Saccharomycotina</taxon>
        <taxon>Lipomycetes</taxon>
        <taxon>Lipomycetales</taxon>
        <taxon>Lipomycetaceae</taxon>
        <taxon>Lipomyces</taxon>
    </lineage>
</organism>
<evidence type="ECO:0000313" key="3">
    <source>
        <dbReference type="Proteomes" id="UP000094385"/>
    </source>
</evidence>
<name>A0A1E3PVD7_LIPST</name>
<dbReference type="EMBL" id="KV454304">
    <property type="protein sequence ID" value="ODQ69383.1"/>
    <property type="molecule type" value="Genomic_DNA"/>
</dbReference>
<dbReference type="Proteomes" id="UP000094385">
    <property type="component" value="Unassembled WGS sequence"/>
</dbReference>
<protein>
    <submittedName>
        <fullName evidence="2">Uncharacterized protein</fullName>
    </submittedName>
</protein>
<feature type="compositionally biased region" description="Basic and acidic residues" evidence="1">
    <location>
        <begin position="172"/>
        <end position="190"/>
    </location>
</feature>
<sequence>MNSECTQSACPGESFSSFVDICGFKIGSHIHDVGGMGFFEWQVKGKDGDLGYADSLNQMDSSSQFYNTQERPSRAKRLDYRVDIVDENSGRLHNLLDAYFHSLTTSRSVGQTPLFMSDRLQQEHATVRKWQQRKNKGKGTKKRKKRRHPRGSRENDIGEETERKPRGRHPRGNREDDIREETERTTSERKPRGRHPRGNREEKRRRQLRRNREEKKKPKITRMTGFGCANPDMAYSQG</sequence>
<reference evidence="2 3" key="1">
    <citation type="journal article" date="2016" name="Proc. Natl. Acad. Sci. U.S.A.">
        <title>Comparative genomics of biotechnologically important yeasts.</title>
        <authorList>
            <person name="Riley R."/>
            <person name="Haridas S."/>
            <person name="Wolfe K.H."/>
            <person name="Lopes M.R."/>
            <person name="Hittinger C.T."/>
            <person name="Goeker M."/>
            <person name="Salamov A.A."/>
            <person name="Wisecaver J.H."/>
            <person name="Long T.M."/>
            <person name="Calvey C.H."/>
            <person name="Aerts A.L."/>
            <person name="Barry K.W."/>
            <person name="Choi C."/>
            <person name="Clum A."/>
            <person name="Coughlan A.Y."/>
            <person name="Deshpande S."/>
            <person name="Douglass A.P."/>
            <person name="Hanson S.J."/>
            <person name="Klenk H.-P."/>
            <person name="LaButti K.M."/>
            <person name="Lapidus A."/>
            <person name="Lindquist E.A."/>
            <person name="Lipzen A.M."/>
            <person name="Meier-Kolthoff J.P."/>
            <person name="Ohm R.A."/>
            <person name="Otillar R.P."/>
            <person name="Pangilinan J.L."/>
            <person name="Peng Y."/>
            <person name="Rokas A."/>
            <person name="Rosa C.A."/>
            <person name="Scheuner C."/>
            <person name="Sibirny A.A."/>
            <person name="Slot J.C."/>
            <person name="Stielow J.B."/>
            <person name="Sun H."/>
            <person name="Kurtzman C.P."/>
            <person name="Blackwell M."/>
            <person name="Grigoriev I.V."/>
            <person name="Jeffries T.W."/>
        </authorList>
    </citation>
    <scope>NUCLEOTIDE SEQUENCE [LARGE SCALE GENOMIC DNA]</scope>
    <source>
        <strain evidence="2 3">NRRL Y-11557</strain>
    </source>
</reference>
<feature type="compositionally biased region" description="Basic residues" evidence="1">
    <location>
        <begin position="130"/>
        <end position="150"/>
    </location>
</feature>
<feature type="compositionally biased region" description="Basic and acidic residues" evidence="1">
    <location>
        <begin position="151"/>
        <end position="164"/>
    </location>
</feature>
<gene>
    <name evidence="2" type="ORF">LIPSTDRAFT_7035</name>
</gene>
<evidence type="ECO:0000256" key="1">
    <source>
        <dbReference type="SAM" id="MobiDB-lite"/>
    </source>
</evidence>
<keyword evidence="3" id="KW-1185">Reference proteome</keyword>
<accession>A0A1E3PVD7</accession>
<dbReference type="AlphaFoldDB" id="A0A1E3PVD7"/>
<proteinExistence type="predicted"/>
<feature type="region of interest" description="Disordered" evidence="1">
    <location>
        <begin position="123"/>
        <end position="238"/>
    </location>
</feature>
<feature type="compositionally biased region" description="Basic and acidic residues" evidence="1">
    <location>
        <begin position="198"/>
        <end position="216"/>
    </location>
</feature>
<evidence type="ECO:0000313" key="2">
    <source>
        <dbReference type="EMBL" id="ODQ69383.1"/>
    </source>
</evidence>